<comment type="subcellular location">
    <subcellularLocation>
        <location evidence="1">Cell membrane</location>
        <topology evidence="1">Multi-pass membrane protein</topology>
    </subcellularLocation>
</comment>
<protein>
    <submittedName>
        <fullName evidence="8">YihY family inner membrane protein</fullName>
    </submittedName>
</protein>
<dbReference type="EMBL" id="WMIF01000069">
    <property type="protein sequence ID" value="MTH36683.1"/>
    <property type="molecule type" value="Genomic_DNA"/>
</dbReference>
<evidence type="ECO:0000256" key="5">
    <source>
        <dbReference type="ARBA" id="ARBA00023136"/>
    </source>
</evidence>
<name>A0A844HA35_9RHOB</name>
<feature type="transmembrane region" description="Helical" evidence="7">
    <location>
        <begin position="221"/>
        <end position="242"/>
    </location>
</feature>
<dbReference type="Pfam" id="PF03631">
    <property type="entry name" value="Virul_fac_BrkB"/>
    <property type="match status" value="1"/>
</dbReference>
<dbReference type="Proteomes" id="UP000442533">
    <property type="component" value="Unassembled WGS sequence"/>
</dbReference>
<evidence type="ECO:0000256" key="3">
    <source>
        <dbReference type="ARBA" id="ARBA00022692"/>
    </source>
</evidence>
<keyword evidence="4 7" id="KW-1133">Transmembrane helix</keyword>
<keyword evidence="3 7" id="KW-0812">Transmembrane</keyword>
<dbReference type="AlphaFoldDB" id="A0A844HA35"/>
<evidence type="ECO:0000313" key="9">
    <source>
        <dbReference type="Proteomes" id="UP000442533"/>
    </source>
</evidence>
<feature type="transmembrane region" description="Helical" evidence="7">
    <location>
        <begin position="254"/>
        <end position="275"/>
    </location>
</feature>
<keyword evidence="5 7" id="KW-0472">Membrane</keyword>
<keyword evidence="9" id="KW-1185">Reference proteome</keyword>
<evidence type="ECO:0000256" key="6">
    <source>
        <dbReference type="SAM" id="MobiDB-lite"/>
    </source>
</evidence>
<comment type="caution">
    <text evidence="8">The sequence shown here is derived from an EMBL/GenBank/DDBJ whole genome shotgun (WGS) entry which is preliminary data.</text>
</comment>
<feature type="transmembrane region" description="Helical" evidence="7">
    <location>
        <begin position="180"/>
        <end position="209"/>
    </location>
</feature>
<evidence type="ECO:0000256" key="2">
    <source>
        <dbReference type="ARBA" id="ARBA00022475"/>
    </source>
</evidence>
<feature type="transmembrane region" description="Helical" evidence="7">
    <location>
        <begin position="73"/>
        <end position="100"/>
    </location>
</feature>
<keyword evidence="2" id="KW-1003">Cell membrane</keyword>
<evidence type="ECO:0000313" key="8">
    <source>
        <dbReference type="EMBL" id="MTH36683.1"/>
    </source>
</evidence>
<dbReference type="OrthoDB" id="9781030at2"/>
<dbReference type="GO" id="GO:0005886">
    <property type="term" value="C:plasma membrane"/>
    <property type="evidence" value="ECO:0007669"/>
    <property type="project" value="UniProtKB-SubCell"/>
</dbReference>
<organism evidence="8 9">
    <name type="scientific">Paracoccus limosus</name>
    <dbReference type="NCBI Taxonomy" id="913252"/>
    <lineage>
        <taxon>Bacteria</taxon>
        <taxon>Pseudomonadati</taxon>
        <taxon>Pseudomonadota</taxon>
        <taxon>Alphaproteobacteria</taxon>
        <taxon>Rhodobacterales</taxon>
        <taxon>Paracoccaceae</taxon>
        <taxon>Paracoccus</taxon>
    </lineage>
</organism>
<dbReference type="InterPro" id="IPR017039">
    <property type="entry name" value="Virul_fac_BrkB"/>
</dbReference>
<feature type="region of interest" description="Disordered" evidence="6">
    <location>
        <begin position="335"/>
        <end position="367"/>
    </location>
</feature>
<dbReference type="PANTHER" id="PTHR30213:SF0">
    <property type="entry name" value="UPF0761 MEMBRANE PROTEIN YIHY"/>
    <property type="match status" value="1"/>
</dbReference>
<reference evidence="8 9" key="1">
    <citation type="submission" date="2019-11" db="EMBL/GenBank/DDBJ databases">
        <authorList>
            <person name="Dong K."/>
        </authorList>
    </citation>
    <scope>NUCLEOTIDE SEQUENCE [LARGE SCALE GENOMIC DNA]</scope>
    <source>
        <strain evidence="8 9">JCM 17370</strain>
    </source>
</reference>
<feature type="transmembrane region" description="Helical" evidence="7">
    <location>
        <begin position="140"/>
        <end position="159"/>
    </location>
</feature>
<dbReference type="PANTHER" id="PTHR30213">
    <property type="entry name" value="INNER MEMBRANE PROTEIN YHJD"/>
    <property type="match status" value="1"/>
</dbReference>
<proteinExistence type="predicted"/>
<evidence type="ECO:0000256" key="7">
    <source>
        <dbReference type="SAM" id="Phobius"/>
    </source>
</evidence>
<evidence type="ECO:0000256" key="4">
    <source>
        <dbReference type="ARBA" id="ARBA00022989"/>
    </source>
</evidence>
<gene>
    <name evidence="8" type="ORF">GL279_19120</name>
</gene>
<feature type="transmembrane region" description="Helical" evidence="7">
    <location>
        <begin position="287"/>
        <end position="314"/>
    </location>
</feature>
<accession>A0A844HA35</accession>
<sequence length="367" mass="40228">MPPLSRSWAKRQCGCATSRPRPARNRRKLALVLAGHGCNAVATEPDGDGNVIRDWWQFILELFERMDKIHMSLIAAGVAFYAMFAVFPGLAALFALWGLWSDPHDIEQFVQSTREFVPTGAAEIIYGQINSLIAAGRTQLGWTTAISFVIATISARAGVEALIRGLNAAYGVRSHSTIMGFVLAYVLTLVIVGVVILGLAVIIVVPIAFNFLPDVPLRNGLIGALPWAAIFVIVQIVIGILYRYGPNVKTPRTGILTWGSLFAAIAWAAASYGFSVYLNNFNSYNRIYGSIGAVIALLMWFYLGGFSVMLGALINLEMARRRRVLAARQLRREAREAAGSGLPEQPAPDGQRLQSRRQDRVRQDRAP</sequence>
<evidence type="ECO:0000256" key="1">
    <source>
        <dbReference type="ARBA" id="ARBA00004651"/>
    </source>
</evidence>
<feature type="compositionally biased region" description="Basic and acidic residues" evidence="6">
    <location>
        <begin position="356"/>
        <end position="367"/>
    </location>
</feature>
<dbReference type="NCBIfam" id="TIGR00765">
    <property type="entry name" value="yihY_not_rbn"/>
    <property type="match status" value="1"/>
</dbReference>